<dbReference type="EMBL" id="NOXT01000099">
    <property type="protein sequence ID" value="OYQ30777.1"/>
    <property type="molecule type" value="Genomic_DNA"/>
</dbReference>
<sequence>MACPINWARRSAGNNRVRAGLALMPPLYRGLLTKATTSLLCILSIRGIRTMSTTSPRMIVRRMAFRFAATLGGHWNPQRPQFSHIVNAASLAMPYLEPYLIDTMRQARARISDPRLLADIDLYIGQEAAHYRQHQQFNRRLADMGYTAVPAMEARLKADYAGFAKRRSFTFNLAYAEGFEAMALAIGHMLIEDREHLFGRADPAVASLILWHFVKEIEHKSATYDVFKALDGRYLWRIWGLIFATVHIMARTRQGYAAMLHQEGLWWHWRSRLATWRLLAHIFRRLTPRFLAVLRPGYDPRQVPDPAWAQAWWRQHHQGDPGLATLDTHRLAHAEPICIAAA</sequence>
<keyword evidence="2" id="KW-1185">Reference proteome</keyword>
<dbReference type="InterPro" id="IPR016516">
    <property type="entry name" value="UCP07580"/>
</dbReference>
<protein>
    <recommendedName>
        <fullName evidence="3">Metal-dependent hydrolase</fullName>
    </recommendedName>
</protein>
<dbReference type="OrthoDB" id="4760165at2"/>
<evidence type="ECO:0008006" key="3">
    <source>
        <dbReference type="Google" id="ProtNLM"/>
    </source>
</evidence>
<proteinExistence type="predicted"/>
<accession>A0A255YNE5</accession>
<reference evidence="1 2" key="1">
    <citation type="submission" date="2017-07" db="EMBL/GenBank/DDBJ databases">
        <title>Sandarakinorhabdus cyanobacteriorum sp. nov., a novel bacterium isolated from cyanobacterial aggregates in a eutrophic lake.</title>
        <authorList>
            <person name="Cai H."/>
        </authorList>
    </citation>
    <scope>NUCLEOTIDE SEQUENCE [LARGE SCALE GENOMIC DNA]</scope>
    <source>
        <strain evidence="1 2">TH057</strain>
    </source>
</reference>
<dbReference type="AlphaFoldDB" id="A0A255YNE5"/>
<organism evidence="1 2">
    <name type="scientific">Sandarakinorhabdus cyanobacteriorum</name>
    <dbReference type="NCBI Taxonomy" id="1981098"/>
    <lineage>
        <taxon>Bacteria</taxon>
        <taxon>Pseudomonadati</taxon>
        <taxon>Pseudomonadota</taxon>
        <taxon>Alphaproteobacteria</taxon>
        <taxon>Sphingomonadales</taxon>
        <taxon>Sphingosinicellaceae</taxon>
        <taxon>Sandarakinorhabdus</taxon>
    </lineage>
</organism>
<dbReference type="Pfam" id="PF10118">
    <property type="entry name" value="Metal_hydrol"/>
    <property type="match status" value="1"/>
</dbReference>
<name>A0A255YNE5_9SPHN</name>
<comment type="caution">
    <text evidence="1">The sequence shown here is derived from an EMBL/GenBank/DDBJ whole genome shotgun (WGS) entry which is preliminary data.</text>
</comment>
<dbReference type="Proteomes" id="UP000216991">
    <property type="component" value="Unassembled WGS sequence"/>
</dbReference>
<evidence type="ECO:0000313" key="1">
    <source>
        <dbReference type="EMBL" id="OYQ30777.1"/>
    </source>
</evidence>
<gene>
    <name evidence="1" type="ORF">CHU93_06360</name>
</gene>
<dbReference type="PANTHER" id="PTHR39456">
    <property type="entry name" value="METAL-DEPENDENT HYDROLASE"/>
    <property type="match status" value="1"/>
</dbReference>
<evidence type="ECO:0000313" key="2">
    <source>
        <dbReference type="Proteomes" id="UP000216991"/>
    </source>
</evidence>
<dbReference type="PANTHER" id="PTHR39456:SF1">
    <property type="entry name" value="METAL-DEPENDENT HYDROLASE"/>
    <property type="match status" value="1"/>
</dbReference>